<reference evidence="1" key="1">
    <citation type="submission" date="2018-05" db="EMBL/GenBank/DDBJ databases">
        <authorList>
            <person name="Lanie J.A."/>
            <person name="Ng W.-L."/>
            <person name="Kazmierczak K.M."/>
            <person name="Andrzejewski T.M."/>
            <person name="Davidsen T.M."/>
            <person name="Wayne K.J."/>
            <person name="Tettelin H."/>
            <person name="Glass J.I."/>
            <person name="Rusch D."/>
            <person name="Podicherti R."/>
            <person name="Tsui H.-C.T."/>
            <person name="Winkler M.E."/>
        </authorList>
    </citation>
    <scope>NUCLEOTIDE SEQUENCE</scope>
</reference>
<proteinExistence type="predicted"/>
<dbReference type="EMBL" id="UINC01198195">
    <property type="protein sequence ID" value="SVE16040.1"/>
    <property type="molecule type" value="Genomic_DNA"/>
</dbReference>
<name>A0A383B8A3_9ZZZZ</name>
<feature type="non-terminal residue" evidence="1">
    <location>
        <position position="247"/>
    </location>
</feature>
<evidence type="ECO:0000313" key="1">
    <source>
        <dbReference type="EMBL" id="SVE16040.1"/>
    </source>
</evidence>
<sequence>MLAENSVRLKKNNIKFTKIDKKHSQEHLDAQLVSYERLIRTLIRQLVGIEKKIRLKYFVPLESSRANKLRASWNTEVEGVLEDFKKKYRVVHKQRGSVEEFDKKISQMLDGAKISVDTEVTNLKHKLENEIGTSKQFSPSELSKIFGLDEPVLIDLQVIDPLQNMQILFKKLEDSGCDGGVFVSFNEIIQMYAKEIKNVESTVWSGCSADQRKEAKMRVAKLYLNLKEIILSLHDLAWQALLEKEKR</sequence>
<dbReference type="AlphaFoldDB" id="A0A383B8A3"/>
<protein>
    <submittedName>
        <fullName evidence="1">Uncharacterized protein</fullName>
    </submittedName>
</protein>
<organism evidence="1">
    <name type="scientific">marine metagenome</name>
    <dbReference type="NCBI Taxonomy" id="408172"/>
    <lineage>
        <taxon>unclassified sequences</taxon>
        <taxon>metagenomes</taxon>
        <taxon>ecological metagenomes</taxon>
    </lineage>
</organism>
<accession>A0A383B8A3</accession>
<gene>
    <name evidence="1" type="ORF">METZ01_LOCUS468894</name>
</gene>